<dbReference type="GO" id="GO:0046872">
    <property type="term" value="F:metal ion binding"/>
    <property type="evidence" value="ECO:0007669"/>
    <property type="project" value="UniProtKB-KW"/>
</dbReference>
<keyword evidence="6" id="KW-0560">Oxidoreductase</keyword>
<dbReference type="GO" id="GO:0051213">
    <property type="term" value="F:dioxygenase activity"/>
    <property type="evidence" value="ECO:0007669"/>
    <property type="project" value="UniProtKB-KW"/>
</dbReference>
<sequence length="314" mass="34582">MAPSAITPPAAEKLTDKAKFTVDSFDGATAQADDLVASIIRNGGVIIRNMLTAAELAQLEEDVRPHLEADVAWDGDFFPKETRRVCGLVGKSRAFTERVCLHELYKGICDALLSSRFEYWVGQEKHVSVSKPQINSTTVLSIRPGARAQELHRDDMIHHNRFDEITADEYKPGRDTAIGIFVAGKKTTKANGATRFVPGSHLQKQDAPPVEEDAVHAELDPGDGLIMLASCYHGGSANTTEDEERLVYGAFVTKGVLRQEENQYLAVPLETIKSYPTETQEFLGYGVSAPFLGWLELQSPLSVLFGKKIMNDLY</sequence>
<evidence type="ECO:0000256" key="4">
    <source>
        <dbReference type="ARBA" id="ARBA00022723"/>
    </source>
</evidence>
<comment type="subunit">
    <text evidence="3">Homodimer.</text>
</comment>
<evidence type="ECO:0000256" key="1">
    <source>
        <dbReference type="ARBA" id="ARBA00001962"/>
    </source>
</evidence>
<keyword evidence="5 8" id="KW-0223">Dioxygenase</keyword>
<evidence type="ECO:0000256" key="6">
    <source>
        <dbReference type="ARBA" id="ARBA00023002"/>
    </source>
</evidence>
<dbReference type="Gene3D" id="2.60.120.620">
    <property type="entry name" value="q2cbj1_9rhob like domain"/>
    <property type="match status" value="1"/>
</dbReference>
<keyword evidence="7" id="KW-0408">Iron</keyword>
<name>A0A6A6NYH6_9PEZI</name>
<dbReference type="PANTHER" id="PTHR20883:SF45">
    <property type="entry name" value="PHYTANOYL-COA DIOXYGENASE FAMILY PROTEIN"/>
    <property type="match status" value="1"/>
</dbReference>
<dbReference type="Proteomes" id="UP000799766">
    <property type="component" value="Unassembled WGS sequence"/>
</dbReference>
<keyword evidence="9" id="KW-1185">Reference proteome</keyword>
<comment type="similarity">
    <text evidence="2">Belongs to the PhyH family.</text>
</comment>
<proteinExistence type="inferred from homology"/>
<evidence type="ECO:0000313" key="8">
    <source>
        <dbReference type="EMBL" id="KAF2456313.1"/>
    </source>
</evidence>
<keyword evidence="4" id="KW-0479">Metal-binding</keyword>
<evidence type="ECO:0000256" key="2">
    <source>
        <dbReference type="ARBA" id="ARBA00005830"/>
    </source>
</evidence>
<reference evidence="8" key="1">
    <citation type="journal article" date="2020" name="Stud. Mycol.">
        <title>101 Dothideomycetes genomes: a test case for predicting lifestyles and emergence of pathogens.</title>
        <authorList>
            <person name="Haridas S."/>
            <person name="Albert R."/>
            <person name="Binder M."/>
            <person name="Bloem J."/>
            <person name="Labutti K."/>
            <person name="Salamov A."/>
            <person name="Andreopoulos B."/>
            <person name="Baker S."/>
            <person name="Barry K."/>
            <person name="Bills G."/>
            <person name="Bluhm B."/>
            <person name="Cannon C."/>
            <person name="Castanera R."/>
            <person name="Culley D."/>
            <person name="Daum C."/>
            <person name="Ezra D."/>
            <person name="Gonzalez J."/>
            <person name="Henrissat B."/>
            <person name="Kuo A."/>
            <person name="Liang C."/>
            <person name="Lipzen A."/>
            <person name="Lutzoni F."/>
            <person name="Magnuson J."/>
            <person name="Mondo S."/>
            <person name="Nolan M."/>
            <person name="Ohm R."/>
            <person name="Pangilinan J."/>
            <person name="Park H.-J."/>
            <person name="Ramirez L."/>
            <person name="Alfaro M."/>
            <person name="Sun H."/>
            <person name="Tritt A."/>
            <person name="Yoshinaga Y."/>
            <person name="Zwiers L.-H."/>
            <person name="Turgeon B."/>
            <person name="Goodwin S."/>
            <person name="Spatafora J."/>
            <person name="Crous P."/>
            <person name="Grigoriev I."/>
        </authorList>
    </citation>
    <scope>NUCLEOTIDE SEQUENCE</scope>
    <source>
        <strain evidence="8">ATCC 16933</strain>
    </source>
</reference>
<accession>A0A6A6NYH6</accession>
<dbReference type="AlphaFoldDB" id="A0A6A6NYH6"/>
<dbReference type="Pfam" id="PF05721">
    <property type="entry name" value="PhyH"/>
    <property type="match status" value="1"/>
</dbReference>
<protein>
    <submittedName>
        <fullName evidence="8">Phytanoyl-CoA dioxygenase family protein</fullName>
    </submittedName>
</protein>
<evidence type="ECO:0000256" key="5">
    <source>
        <dbReference type="ARBA" id="ARBA00022964"/>
    </source>
</evidence>
<organism evidence="8 9">
    <name type="scientific">Lineolata rhizophorae</name>
    <dbReference type="NCBI Taxonomy" id="578093"/>
    <lineage>
        <taxon>Eukaryota</taxon>
        <taxon>Fungi</taxon>
        <taxon>Dikarya</taxon>
        <taxon>Ascomycota</taxon>
        <taxon>Pezizomycotina</taxon>
        <taxon>Dothideomycetes</taxon>
        <taxon>Dothideomycetes incertae sedis</taxon>
        <taxon>Lineolatales</taxon>
        <taxon>Lineolataceae</taxon>
        <taxon>Lineolata</taxon>
    </lineage>
</organism>
<dbReference type="SUPFAM" id="SSF51197">
    <property type="entry name" value="Clavaminate synthase-like"/>
    <property type="match status" value="1"/>
</dbReference>
<evidence type="ECO:0000256" key="3">
    <source>
        <dbReference type="ARBA" id="ARBA00011738"/>
    </source>
</evidence>
<evidence type="ECO:0000256" key="7">
    <source>
        <dbReference type="ARBA" id="ARBA00023004"/>
    </source>
</evidence>
<dbReference type="EMBL" id="MU001683">
    <property type="protein sequence ID" value="KAF2456313.1"/>
    <property type="molecule type" value="Genomic_DNA"/>
</dbReference>
<dbReference type="OrthoDB" id="445007at2759"/>
<dbReference type="PANTHER" id="PTHR20883">
    <property type="entry name" value="PHYTANOYL-COA DIOXYGENASE DOMAIN CONTAINING 1"/>
    <property type="match status" value="1"/>
</dbReference>
<evidence type="ECO:0000313" key="9">
    <source>
        <dbReference type="Proteomes" id="UP000799766"/>
    </source>
</evidence>
<dbReference type="InterPro" id="IPR008775">
    <property type="entry name" value="Phytyl_CoA_dOase-like"/>
</dbReference>
<comment type="cofactor">
    <cofactor evidence="1">
        <name>Fe cation</name>
        <dbReference type="ChEBI" id="CHEBI:24875"/>
    </cofactor>
</comment>
<gene>
    <name evidence="8" type="ORF">BDY21DRAFT_346763</name>
</gene>